<dbReference type="GO" id="GO:0008270">
    <property type="term" value="F:zinc ion binding"/>
    <property type="evidence" value="ECO:0007669"/>
    <property type="project" value="InterPro"/>
</dbReference>
<dbReference type="SUPFAM" id="SSF50129">
    <property type="entry name" value="GroES-like"/>
    <property type="match status" value="1"/>
</dbReference>
<evidence type="ECO:0000259" key="12">
    <source>
        <dbReference type="SMART" id="SM00829"/>
    </source>
</evidence>
<organism evidence="13 15">
    <name type="scientific">Cercospora beticola</name>
    <name type="common">Sugarbeet leaf spot fungus</name>
    <dbReference type="NCBI Taxonomy" id="122368"/>
    <lineage>
        <taxon>Eukaryota</taxon>
        <taxon>Fungi</taxon>
        <taxon>Dikarya</taxon>
        <taxon>Ascomycota</taxon>
        <taxon>Pezizomycotina</taxon>
        <taxon>Dothideomycetes</taxon>
        <taxon>Dothideomycetidae</taxon>
        <taxon>Mycosphaerellales</taxon>
        <taxon>Mycosphaerellaceae</taxon>
        <taxon>Cercospora</taxon>
    </lineage>
</organism>
<reference evidence="14 16" key="2">
    <citation type="submission" date="2023-09" db="EMBL/GenBank/DDBJ databases">
        <title>Complete-Gapless Cercospora beticola genome.</title>
        <authorList>
            <person name="Wyatt N.A."/>
            <person name="Spanner R.E."/>
            <person name="Bolton M.D."/>
        </authorList>
    </citation>
    <scope>NUCLEOTIDE SEQUENCE [LARGE SCALE GENOMIC DNA]</scope>
    <source>
        <strain evidence="14">Cb09-40</strain>
    </source>
</reference>
<dbReference type="PROSITE" id="PS00059">
    <property type="entry name" value="ADH_ZINC"/>
    <property type="match status" value="1"/>
</dbReference>
<keyword evidence="6 11" id="KW-0862">Zinc</keyword>
<accession>A0A2G5HQT2</accession>
<evidence type="ECO:0000256" key="2">
    <source>
        <dbReference type="ARBA" id="ARBA00008072"/>
    </source>
</evidence>
<comment type="subunit">
    <text evidence="3">Homodimer.</text>
</comment>
<protein>
    <recommendedName>
        <fullName evidence="9">alcohol dehydrogenase (NADP(+))</fullName>
        <ecNumber evidence="9">1.1.1.2</ecNumber>
    </recommendedName>
</protein>
<comment type="cofactor">
    <cofactor evidence="1 11">
        <name>Zn(2+)</name>
        <dbReference type="ChEBI" id="CHEBI:29105"/>
    </cofactor>
</comment>
<gene>
    <name evidence="13" type="ORF">CB0940_07977</name>
    <name evidence="14" type="ORF">RHO25_009176</name>
</gene>
<reference evidence="13 15" key="1">
    <citation type="submission" date="2015-10" db="EMBL/GenBank/DDBJ databases">
        <title>The cercosporin biosynthetic gene cluster was horizontally transferred to several fungal lineages and shown to be expanded in Cercospora beticola based on microsynteny with recipient genomes.</title>
        <authorList>
            <person name="De Jonge R."/>
            <person name="Ebert M.K."/>
            <person name="Suttle J.C."/>
            <person name="Jurick Ii W.M."/>
            <person name="Secor G.A."/>
            <person name="Thomma B.P."/>
            <person name="Van De Peer Y."/>
            <person name="Bolton M.D."/>
        </authorList>
    </citation>
    <scope>NUCLEOTIDE SEQUENCE [LARGE SCALE GENOMIC DNA]</scope>
    <source>
        <strain evidence="13 15">09-40</strain>
    </source>
</reference>
<evidence type="ECO:0000256" key="10">
    <source>
        <dbReference type="ARBA" id="ARBA00050997"/>
    </source>
</evidence>
<evidence type="ECO:0000256" key="8">
    <source>
        <dbReference type="ARBA" id="ARBA00023002"/>
    </source>
</evidence>
<evidence type="ECO:0000256" key="9">
    <source>
        <dbReference type="ARBA" id="ARBA00024074"/>
    </source>
</evidence>
<name>A0A2G5HQT2_CERBT</name>
<evidence type="ECO:0000256" key="4">
    <source>
        <dbReference type="ARBA" id="ARBA00022553"/>
    </source>
</evidence>
<keyword evidence="8" id="KW-0560">Oxidoreductase</keyword>
<dbReference type="InterPro" id="IPR013154">
    <property type="entry name" value="ADH-like_N"/>
</dbReference>
<proteinExistence type="inferred from homology"/>
<sequence length="355" mass="38248">MASDSAFEGWCGLDKHSAEGNMVWQGYQPKEFEETDVDIEISHCGVCGSDIHMLRSGWGPTDYPVVVGHEIVGKAIRVGKDVKTGIKVGDRVGVGAQAGSCLKGDCYQCENDEEQYCKNGFVMTYGSKWPSGAKAQGGYAKYWRGSGHFVFNIPEAIPSEQAAPMLCGGVTVYAPLKQNGVGPGKRVGVIGIGGLGHMALMFSKALGADKVVAISRNDSKKEDALKMGADDLIATGEEGWNEKHKNSLDVIICTVSSPKMPLGGYLDLLDVGGTFVQVGAPDDVLPPFLAFALIMKKCKIVGSLIGSPAEIREMFELAASQKVQPWIEERDMKDANKTIVDFEAGKPRYRYVLKN</sequence>
<dbReference type="GO" id="GO:0008106">
    <property type="term" value="F:alcohol dehydrogenase (NADP+) activity"/>
    <property type="evidence" value="ECO:0007669"/>
    <property type="project" value="UniProtKB-EC"/>
</dbReference>
<dbReference type="AlphaFoldDB" id="A0A2G5HQT2"/>
<evidence type="ECO:0000256" key="1">
    <source>
        <dbReference type="ARBA" id="ARBA00001947"/>
    </source>
</evidence>
<dbReference type="EMBL" id="CP134189">
    <property type="protein sequence ID" value="WPB04530.1"/>
    <property type="molecule type" value="Genomic_DNA"/>
</dbReference>
<evidence type="ECO:0000256" key="3">
    <source>
        <dbReference type="ARBA" id="ARBA00011738"/>
    </source>
</evidence>
<keyword evidence="16" id="KW-1185">Reference proteome</keyword>
<dbReference type="InterPro" id="IPR020843">
    <property type="entry name" value="ER"/>
</dbReference>
<comment type="catalytic activity">
    <reaction evidence="10">
        <text>a primary alcohol + NADP(+) = an aldehyde + NADPH + H(+)</text>
        <dbReference type="Rhea" id="RHEA:15937"/>
        <dbReference type="ChEBI" id="CHEBI:15378"/>
        <dbReference type="ChEBI" id="CHEBI:15734"/>
        <dbReference type="ChEBI" id="CHEBI:17478"/>
        <dbReference type="ChEBI" id="CHEBI:57783"/>
        <dbReference type="ChEBI" id="CHEBI:58349"/>
        <dbReference type="EC" id="1.1.1.2"/>
    </reaction>
    <physiologicalReaction direction="left-to-right" evidence="10">
        <dbReference type="Rhea" id="RHEA:15938"/>
    </physiologicalReaction>
    <physiologicalReaction direction="right-to-left" evidence="10">
        <dbReference type="Rhea" id="RHEA:15939"/>
    </physiologicalReaction>
</comment>
<dbReference type="Pfam" id="PF00107">
    <property type="entry name" value="ADH_zinc_N"/>
    <property type="match status" value="1"/>
</dbReference>
<feature type="domain" description="Enoyl reductase (ER)" evidence="12">
    <location>
        <begin position="20"/>
        <end position="353"/>
    </location>
</feature>
<keyword evidence="4" id="KW-0597">Phosphoprotein</keyword>
<dbReference type="Pfam" id="PF08240">
    <property type="entry name" value="ADH_N"/>
    <property type="match status" value="1"/>
</dbReference>
<dbReference type="SUPFAM" id="SSF51735">
    <property type="entry name" value="NAD(P)-binding Rossmann-fold domains"/>
    <property type="match status" value="1"/>
</dbReference>
<dbReference type="CDD" id="cd05283">
    <property type="entry name" value="CAD1"/>
    <property type="match status" value="1"/>
</dbReference>
<dbReference type="EC" id="1.1.1.2" evidence="9"/>
<evidence type="ECO:0000313" key="16">
    <source>
        <dbReference type="Proteomes" id="UP001302367"/>
    </source>
</evidence>
<dbReference type="InterPro" id="IPR047109">
    <property type="entry name" value="CAD-like"/>
</dbReference>
<dbReference type="FunFam" id="3.40.50.720:FF:000158">
    <property type="entry name" value="Zinc-binding alcohol dehydrogenase"/>
    <property type="match status" value="1"/>
</dbReference>
<dbReference type="InterPro" id="IPR002328">
    <property type="entry name" value="ADH_Zn_CS"/>
</dbReference>
<dbReference type="InterPro" id="IPR011032">
    <property type="entry name" value="GroES-like_sf"/>
</dbReference>
<evidence type="ECO:0000313" key="14">
    <source>
        <dbReference type="EMBL" id="WPB04530.1"/>
    </source>
</evidence>
<dbReference type="GO" id="GO:0006066">
    <property type="term" value="P:alcohol metabolic process"/>
    <property type="evidence" value="ECO:0007669"/>
    <property type="project" value="UniProtKB-ARBA"/>
</dbReference>
<dbReference type="PANTHER" id="PTHR42683">
    <property type="entry name" value="ALDEHYDE REDUCTASE"/>
    <property type="match status" value="1"/>
</dbReference>
<evidence type="ECO:0000256" key="7">
    <source>
        <dbReference type="ARBA" id="ARBA00022857"/>
    </source>
</evidence>
<dbReference type="InterPro" id="IPR036291">
    <property type="entry name" value="NAD(P)-bd_dom_sf"/>
</dbReference>
<dbReference type="SMART" id="SM00829">
    <property type="entry name" value="PKS_ER"/>
    <property type="match status" value="1"/>
</dbReference>
<dbReference type="EMBL" id="LKMD01000104">
    <property type="protein sequence ID" value="PIA94894.1"/>
    <property type="molecule type" value="Genomic_DNA"/>
</dbReference>
<keyword evidence="7" id="KW-0521">NADP</keyword>
<evidence type="ECO:0000256" key="6">
    <source>
        <dbReference type="ARBA" id="ARBA00022833"/>
    </source>
</evidence>
<keyword evidence="5 11" id="KW-0479">Metal-binding</keyword>
<dbReference type="Gene3D" id="3.40.50.720">
    <property type="entry name" value="NAD(P)-binding Rossmann-like Domain"/>
    <property type="match status" value="1"/>
</dbReference>
<evidence type="ECO:0000256" key="5">
    <source>
        <dbReference type="ARBA" id="ARBA00022723"/>
    </source>
</evidence>
<evidence type="ECO:0000313" key="15">
    <source>
        <dbReference type="Proteomes" id="UP000230605"/>
    </source>
</evidence>
<dbReference type="InterPro" id="IPR013149">
    <property type="entry name" value="ADH-like_C"/>
</dbReference>
<comment type="similarity">
    <text evidence="2 11">Belongs to the zinc-containing alcohol dehydrogenase family.</text>
</comment>
<evidence type="ECO:0000256" key="11">
    <source>
        <dbReference type="RuleBase" id="RU361277"/>
    </source>
</evidence>
<dbReference type="Proteomes" id="UP000230605">
    <property type="component" value="Chromosome 6"/>
</dbReference>
<dbReference type="Proteomes" id="UP001302367">
    <property type="component" value="Chromosome 6"/>
</dbReference>
<dbReference type="OrthoDB" id="1879366at2759"/>
<dbReference type="Gene3D" id="3.90.180.10">
    <property type="entry name" value="Medium-chain alcohol dehydrogenases, catalytic domain"/>
    <property type="match status" value="1"/>
</dbReference>
<evidence type="ECO:0000313" key="13">
    <source>
        <dbReference type="EMBL" id="PIA94894.1"/>
    </source>
</evidence>